<evidence type="ECO:0000313" key="2">
    <source>
        <dbReference type="Proteomes" id="UP000655410"/>
    </source>
</evidence>
<organism evidence="1 2">
    <name type="scientific">Nocardioides phosphati</name>
    <dbReference type="NCBI Taxonomy" id="1867775"/>
    <lineage>
        <taxon>Bacteria</taxon>
        <taxon>Bacillati</taxon>
        <taxon>Actinomycetota</taxon>
        <taxon>Actinomycetes</taxon>
        <taxon>Propionibacteriales</taxon>
        <taxon>Nocardioidaceae</taxon>
        <taxon>Nocardioides</taxon>
    </lineage>
</organism>
<proteinExistence type="predicted"/>
<accession>A0ABQ2NEK8</accession>
<protein>
    <submittedName>
        <fullName evidence="1">Uncharacterized protein</fullName>
    </submittedName>
</protein>
<dbReference type="Proteomes" id="UP000655410">
    <property type="component" value="Unassembled WGS sequence"/>
</dbReference>
<sequence>MNLPTPVVIAAGVFVFAGGYLTGAVTGWDSPDRTSATVSSYDGGSHRLCLHGDAVSELDGAKGDTICGQWRRVEGSAVPAEGDTFRFVSSLHKGQSGSADDRITIFGEVAD</sequence>
<dbReference type="EMBL" id="BMNI01000010">
    <property type="protein sequence ID" value="GGO93099.1"/>
    <property type="molecule type" value="Genomic_DNA"/>
</dbReference>
<gene>
    <name evidence="1" type="ORF">GCM10011584_31050</name>
</gene>
<name>A0ABQ2NEK8_9ACTN</name>
<keyword evidence="2" id="KW-1185">Reference proteome</keyword>
<comment type="caution">
    <text evidence="1">The sequence shown here is derived from an EMBL/GenBank/DDBJ whole genome shotgun (WGS) entry which is preliminary data.</text>
</comment>
<evidence type="ECO:0000313" key="1">
    <source>
        <dbReference type="EMBL" id="GGO93099.1"/>
    </source>
</evidence>
<reference evidence="2" key="1">
    <citation type="journal article" date="2019" name="Int. J. Syst. Evol. Microbiol.">
        <title>The Global Catalogue of Microorganisms (GCM) 10K type strain sequencing project: providing services to taxonomists for standard genome sequencing and annotation.</title>
        <authorList>
            <consortium name="The Broad Institute Genomics Platform"/>
            <consortium name="The Broad Institute Genome Sequencing Center for Infectious Disease"/>
            <person name="Wu L."/>
            <person name="Ma J."/>
        </authorList>
    </citation>
    <scope>NUCLEOTIDE SEQUENCE [LARGE SCALE GENOMIC DNA]</scope>
    <source>
        <strain evidence="2">CGMCC 4.7371</strain>
    </source>
</reference>